<keyword evidence="2" id="KW-1185">Reference proteome</keyword>
<sequence length="403" mass="46389">MTTKACFALLTPEDFVVVNGKKYFFEDTYSDIPPTGFVDLFNTLRTDVTCAATRAGFIMFGCPTEFTINDMSYNTKLISGFYYQQFPITGKGVIQGLSVPLTLSTPILYIVSNLGSKCYSNVDRNYYDQKILMRINNTFSAGLPIVHSKAEFSALVNSNTLANINLTLVDANFVPVKLLCPMYLSMTAESFELEDATGESIVLQEQLHHQIAQEQQMGTNGTNAPPKSRIKKIFFFIFIKMYRIDVSDFYDFQAFRNMCPFRDYNKAVENLKRLVIYVDSAPECYVMKEWDVVFNKPRATIVSEQECKQKLKKIKVVQVGMKMLDAWDILLSKLDDFSVRGIKFYTPSPNFYSIFTGYKYEQVEWKENVIEAWLDHVKEIICNGNERVYEYILCWFANILQHP</sequence>
<evidence type="ECO:0000313" key="1">
    <source>
        <dbReference type="EMBL" id="EAX81438.1"/>
    </source>
</evidence>
<dbReference type="AlphaFoldDB" id="A2GN29"/>
<proteinExistence type="predicted"/>
<reference evidence="1" key="2">
    <citation type="journal article" date="2007" name="Science">
        <title>Draft genome sequence of the sexually transmitted pathogen Trichomonas vaginalis.</title>
        <authorList>
            <person name="Carlton J.M."/>
            <person name="Hirt R.P."/>
            <person name="Silva J.C."/>
            <person name="Delcher A.L."/>
            <person name="Schatz M."/>
            <person name="Zhao Q."/>
            <person name="Wortman J.R."/>
            <person name="Bidwell S.L."/>
            <person name="Alsmark U.C.M."/>
            <person name="Besteiro S."/>
            <person name="Sicheritz-Ponten T."/>
            <person name="Noel C.J."/>
            <person name="Dacks J.B."/>
            <person name="Foster P.G."/>
            <person name="Simillion C."/>
            <person name="Van de Peer Y."/>
            <person name="Miranda-Saavedra D."/>
            <person name="Barton G.J."/>
            <person name="Westrop G.D."/>
            <person name="Mueller S."/>
            <person name="Dessi D."/>
            <person name="Fiori P.L."/>
            <person name="Ren Q."/>
            <person name="Paulsen I."/>
            <person name="Zhang H."/>
            <person name="Bastida-Corcuera F.D."/>
            <person name="Simoes-Barbosa A."/>
            <person name="Brown M.T."/>
            <person name="Hayes R.D."/>
            <person name="Mukherjee M."/>
            <person name="Okumura C.Y."/>
            <person name="Schneider R."/>
            <person name="Smith A.J."/>
            <person name="Vanacova S."/>
            <person name="Villalvazo M."/>
            <person name="Haas B.J."/>
            <person name="Pertea M."/>
            <person name="Feldblyum T.V."/>
            <person name="Utterback T.R."/>
            <person name="Shu C.L."/>
            <person name="Osoegawa K."/>
            <person name="de Jong P.J."/>
            <person name="Hrdy I."/>
            <person name="Horvathova L."/>
            <person name="Zubacova Z."/>
            <person name="Dolezal P."/>
            <person name="Malik S.B."/>
            <person name="Logsdon J.M. Jr."/>
            <person name="Henze K."/>
            <person name="Gupta A."/>
            <person name="Wang C.C."/>
            <person name="Dunne R.L."/>
            <person name="Upcroft J.A."/>
            <person name="Upcroft P."/>
            <person name="White O."/>
            <person name="Salzberg S.L."/>
            <person name="Tang P."/>
            <person name="Chiu C.-H."/>
            <person name="Lee Y.-S."/>
            <person name="Embley T.M."/>
            <person name="Coombs G.H."/>
            <person name="Mottram J.C."/>
            <person name="Tachezy J."/>
            <person name="Fraser-Liggett C.M."/>
            <person name="Johnson P.J."/>
        </authorList>
    </citation>
    <scope>NUCLEOTIDE SEQUENCE [LARGE SCALE GENOMIC DNA]</scope>
    <source>
        <strain evidence="1">G3</strain>
    </source>
</reference>
<dbReference type="InParanoid" id="A2GN29"/>
<feature type="non-terminal residue" evidence="1">
    <location>
        <position position="403"/>
    </location>
</feature>
<organism evidence="1 2">
    <name type="scientific">Trichomonas vaginalis (strain ATCC PRA-98 / G3)</name>
    <dbReference type="NCBI Taxonomy" id="412133"/>
    <lineage>
        <taxon>Eukaryota</taxon>
        <taxon>Metamonada</taxon>
        <taxon>Parabasalia</taxon>
        <taxon>Trichomonadida</taxon>
        <taxon>Trichomonadidae</taxon>
        <taxon>Trichomonas</taxon>
    </lineage>
</organism>
<dbReference type="Proteomes" id="UP000001542">
    <property type="component" value="Unassembled WGS sequence"/>
</dbReference>
<reference evidence="1" key="1">
    <citation type="submission" date="2006-10" db="EMBL/GenBank/DDBJ databases">
        <authorList>
            <person name="Amadeo P."/>
            <person name="Zhao Q."/>
            <person name="Wortman J."/>
            <person name="Fraser-Liggett C."/>
            <person name="Carlton J."/>
        </authorList>
    </citation>
    <scope>NUCLEOTIDE SEQUENCE</scope>
    <source>
        <strain evidence="1">G3</strain>
    </source>
</reference>
<gene>
    <name evidence="1" type="ORF">TVAG_018770</name>
</gene>
<dbReference type="VEuPathDB" id="TrichDB:TVAG_018770"/>
<dbReference type="VEuPathDB" id="TrichDB:TVAGG3_0523720"/>
<accession>A2GN29</accession>
<dbReference type="OrthoDB" id="10541240at2759"/>
<dbReference type="VEuPathDB" id="TrichDB:TVAGG3_0501760"/>
<dbReference type="EMBL" id="DS117605">
    <property type="protein sequence ID" value="EAX81438.1"/>
    <property type="molecule type" value="Genomic_DNA"/>
</dbReference>
<name>A2GN29_TRIV3</name>
<evidence type="ECO:0000313" key="2">
    <source>
        <dbReference type="Proteomes" id="UP000001542"/>
    </source>
</evidence>
<protein>
    <submittedName>
        <fullName evidence="1">Uncharacterized protein</fullName>
    </submittedName>
</protein>